<keyword evidence="1" id="KW-1133">Transmembrane helix</keyword>
<dbReference type="EMBL" id="JABGBW010000006">
    <property type="protein sequence ID" value="MBC2576497.1"/>
    <property type="molecule type" value="Genomic_DNA"/>
</dbReference>
<dbReference type="RefSeq" id="WP_185624519.1">
    <property type="nucleotide sequence ID" value="NZ_JABGBW010000006.1"/>
</dbReference>
<dbReference type="InterPro" id="IPR035185">
    <property type="entry name" value="DUF5305"/>
</dbReference>
<evidence type="ECO:0000256" key="1">
    <source>
        <dbReference type="SAM" id="Phobius"/>
    </source>
</evidence>
<evidence type="ECO:0000313" key="3">
    <source>
        <dbReference type="Proteomes" id="UP000713904"/>
    </source>
</evidence>
<evidence type="ECO:0008006" key="4">
    <source>
        <dbReference type="Google" id="ProtNLM"/>
    </source>
</evidence>
<proteinExistence type="predicted"/>
<dbReference type="Pfam" id="PF17231">
    <property type="entry name" value="DUF5305"/>
    <property type="match status" value="1"/>
</dbReference>
<name>A0ABR6TM70_9FIRM</name>
<dbReference type="Proteomes" id="UP000713904">
    <property type="component" value="Unassembled WGS sequence"/>
</dbReference>
<organism evidence="2 3">
    <name type="scientific">Peptostreptococcus canis</name>
    <dbReference type="NCBI Taxonomy" id="1159213"/>
    <lineage>
        <taxon>Bacteria</taxon>
        <taxon>Bacillati</taxon>
        <taxon>Bacillota</taxon>
        <taxon>Clostridia</taxon>
        <taxon>Peptostreptococcales</taxon>
        <taxon>Peptostreptococcaceae</taxon>
        <taxon>Peptostreptococcus</taxon>
    </lineage>
</organism>
<keyword evidence="1" id="KW-0812">Transmembrane</keyword>
<feature type="transmembrane region" description="Helical" evidence="1">
    <location>
        <begin position="260"/>
        <end position="279"/>
    </location>
</feature>
<feature type="transmembrane region" description="Helical" evidence="1">
    <location>
        <begin position="35"/>
        <end position="55"/>
    </location>
</feature>
<comment type="caution">
    <text evidence="2">The sequence shown here is derived from an EMBL/GenBank/DDBJ whole genome shotgun (WGS) entry which is preliminary data.</text>
</comment>
<sequence length="370" mass="42793">MGSNLFDKKKGKDNNINEFENNENIITIEKGKRKAIVIIGIVLLLIGGVGILFLAPSKNEKNSQPLSYKNTYYINADSNYKVYMLPNKTLGKEWLGEKYLYPVKLTDYIEIYFRSNVFLKENIKLSGTYSISAVINGYQTDEESRLNVYEKKFPLKSGRIDKEKRKNVSIKESLSINPKEYKKIIDSAETEIGGSTLNDFYILFEGKYIFDSKEYPFSYKVSINIDDETFYSVTKPKTIIKKGGIGEPINKKTLSNIKSYIPYILFCLIGIVAIVFTLLRTKTKEKSEEELWDLKLNNIIKKYGNRMICLKNMPEIIEKNILKLDDIESMIILSEEIRKPIFYALGVNLLPDKGEFYVFGEKYVYMFKVE</sequence>
<accession>A0ABR6TM70</accession>
<evidence type="ECO:0000313" key="2">
    <source>
        <dbReference type="EMBL" id="MBC2576497.1"/>
    </source>
</evidence>
<keyword evidence="1" id="KW-0472">Membrane</keyword>
<keyword evidence="3" id="KW-1185">Reference proteome</keyword>
<protein>
    <recommendedName>
        <fullName evidence="4">DUF5305 domain-containing protein</fullName>
    </recommendedName>
</protein>
<reference evidence="2 3" key="1">
    <citation type="submission" date="2020-05" db="EMBL/GenBank/DDBJ databases">
        <title>Draft genome of xy-202 and genomic insight in genome of the genus Peptostreptococcus.</title>
        <authorList>
            <person name="Zhang Z."/>
        </authorList>
    </citation>
    <scope>NUCLEOTIDE SEQUENCE [LARGE SCALE GENOMIC DNA]</scope>
    <source>
        <strain evidence="2 3">DSM 27025</strain>
    </source>
</reference>
<gene>
    <name evidence="2" type="ORF">HLB29_07330</name>
</gene>